<proteinExistence type="predicted"/>
<protein>
    <submittedName>
        <fullName evidence="2">Uncharacterized protein</fullName>
    </submittedName>
</protein>
<accession>A0ABP1GX62</accession>
<keyword evidence="1" id="KW-0812">Transmembrane</keyword>
<gene>
    <name evidence="2" type="ORF">HINF_LOCUS5821</name>
</gene>
<evidence type="ECO:0000256" key="1">
    <source>
        <dbReference type="SAM" id="Phobius"/>
    </source>
</evidence>
<keyword evidence="1" id="KW-1133">Transmembrane helix</keyword>
<dbReference type="Proteomes" id="UP001642409">
    <property type="component" value="Unassembled WGS sequence"/>
</dbReference>
<evidence type="ECO:0000313" key="3">
    <source>
        <dbReference type="Proteomes" id="UP001642409"/>
    </source>
</evidence>
<feature type="transmembrane region" description="Helical" evidence="1">
    <location>
        <begin position="248"/>
        <end position="273"/>
    </location>
</feature>
<keyword evidence="3" id="KW-1185">Reference proteome</keyword>
<feature type="transmembrane region" description="Helical" evidence="1">
    <location>
        <begin position="340"/>
        <end position="359"/>
    </location>
</feature>
<dbReference type="EMBL" id="CAXDID020000011">
    <property type="protein sequence ID" value="CAL5979697.1"/>
    <property type="molecule type" value="Genomic_DNA"/>
</dbReference>
<organism evidence="2 3">
    <name type="scientific">Hexamita inflata</name>
    <dbReference type="NCBI Taxonomy" id="28002"/>
    <lineage>
        <taxon>Eukaryota</taxon>
        <taxon>Metamonada</taxon>
        <taxon>Diplomonadida</taxon>
        <taxon>Hexamitidae</taxon>
        <taxon>Hexamitinae</taxon>
        <taxon>Hexamita</taxon>
    </lineage>
</organism>
<feature type="transmembrane region" description="Helical" evidence="1">
    <location>
        <begin position="279"/>
        <end position="300"/>
    </location>
</feature>
<feature type="transmembrane region" description="Helical" evidence="1">
    <location>
        <begin position="194"/>
        <end position="215"/>
    </location>
</feature>
<feature type="transmembrane region" description="Helical" evidence="1">
    <location>
        <begin position="307"/>
        <end position="328"/>
    </location>
</feature>
<name>A0ABP1GX62_9EUKA</name>
<reference evidence="2 3" key="1">
    <citation type="submission" date="2024-07" db="EMBL/GenBank/DDBJ databases">
        <authorList>
            <person name="Akdeniz Z."/>
        </authorList>
    </citation>
    <scope>NUCLEOTIDE SEQUENCE [LARGE SCALE GENOMIC DNA]</scope>
</reference>
<feature type="transmembrane region" description="Helical" evidence="1">
    <location>
        <begin position="12"/>
        <end position="34"/>
    </location>
</feature>
<feature type="transmembrane region" description="Helical" evidence="1">
    <location>
        <begin position="221"/>
        <end position="241"/>
    </location>
</feature>
<keyword evidence="1" id="KW-0472">Membrane</keyword>
<sequence>MVQSRIAVMKPLAIFGVLAGLFSVSLASIVAFLIKSTGNLQTVSYNRSVTMCPDYVPFDQYFCSGVDLTRFSKDNTQGRPDGLSIKLGNFSKYNFNFSVDLVLNFKSVQSNPQLRFQAVILGSNDGVSYTEQQQIYLVQNISNAQNQIAIASQLSIKYATYKILIIDSVLYGAELSDSSLRVSVFNPLTSQIQLGFKTAVLLISVLLCSVIAYIGKRTIKWQQIIVIASLLLIVSPLDIFTQQYINQALILSLSAVKTVSYSLICFVLFNLIAKTTVSAFSALMCTTLFTNEIINCQVIFSSLSYKNALIIVLSTTIALALVHLTLFARSILTENYKTTLSAKLYTALFLIIVFGAEIYQIVQMGHTVNALGYLDTTVICLGIGYFVFFWEVDAADDETGTLIEKE</sequence>
<feature type="transmembrane region" description="Helical" evidence="1">
    <location>
        <begin position="371"/>
        <end position="390"/>
    </location>
</feature>
<evidence type="ECO:0000313" key="2">
    <source>
        <dbReference type="EMBL" id="CAL5979697.1"/>
    </source>
</evidence>
<comment type="caution">
    <text evidence="2">The sequence shown here is derived from an EMBL/GenBank/DDBJ whole genome shotgun (WGS) entry which is preliminary data.</text>
</comment>